<feature type="non-terminal residue" evidence="7">
    <location>
        <position position="408"/>
    </location>
</feature>
<reference evidence="7 8" key="1">
    <citation type="submission" date="2015-01" db="EMBL/GenBank/DDBJ databases">
        <title>Evolution of Trichinella species and genotypes.</title>
        <authorList>
            <person name="Korhonen P.K."/>
            <person name="Edoardo P."/>
            <person name="Giuseppe L.R."/>
            <person name="Gasser R.B."/>
        </authorList>
    </citation>
    <scope>NUCLEOTIDE SEQUENCE [LARGE SCALE GENOMIC DNA]</scope>
    <source>
        <strain evidence="7">ISS1980</strain>
    </source>
</reference>
<dbReference type="PANTHER" id="PTHR46481">
    <property type="entry name" value="ZINC FINGER BED DOMAIN-CONTAINING PROTEIN 4"/>
    <property type="match status" value="1"/>
</dbReference>
<evidence type="ECO:0000313" key="8">
    <source>
        <dbReference type="Proteomes" id="UP000054843"/>
    </source>
</evidence>
<gene>
    <name evidence="7" type="ORF">T10_9929</name>
</gene>
<dbReference type="SUPFAM" id="SSF53098">
    <property type="entry name" value="Ribonuclease H-like"/>
    <property type="match status" value="1"/>
</dbReference>
<dbReference type="EMBL" id="JYDO01000041">
    <property type="protein sequence ID" value="KRZ75212.1"/>
    <property type="molecule type" value="Genomic_DNA"/>
</dbReference>
<evidence type="ECO:0000313" key="7">
    <source>
        <dbReference type="EMBL" id="KRZ75212.1"/>
    </source>
</evidence>
<dbReference type="InterPro" id="IPR012337">
    <property type="entry name" value="RNaseH-like_sf"/>
</dbReference>
<sequence length="408" mass="46324">LRIDDDEAGSINLKNAKRGPRWIARGLKIPTTEKGMKQMVMPFGEEIIPEIKKRLKEEKDSGRKFSLSLDEWTSCGNKQYLCLNVYTIILEKFEQFELDMKSDIVALVMDSAFVMKTIGRLLGIEHQLRYNHGIHLAVADVIYCVMGDVVKKVRKIVAFFQRSTVINDCLQKMCDDMLGKNLALIMDSRVRWNSMLAMLRRFLEMKHCVKSDLKGLSDFDNFLSETEQTLISDILNALEPVAVCVNALGRNDCSLATALKQSVLQNISKQSSGIAKKMFKIHVEETEYDDGNGDDSEKSDPDINKSIADQLDTLIRRRKYFKCDLIDSCPGKDIMKIIKNEMAVFEAIGQLPKTLQMLYDALITVPSTSWEAERSFSAAGLFVTKLRSSLKDETIDTLCLLRSYHMQS</sequence>
<evidence type="ECO:0000256" key="5">
    <source>
        <dbReference type="ARBA" id="ARBA00023242"/>
    </source>
</evidence>
<proteinExistence type="predicted"/>
<evidence type="ECO:0000256" key="1">
    <source>
        <dbReference type="ARBA" id="ARBA00004123"/>
    </source>
</evidence>
<accession>A0A0V1MUC1</accession>
<dbReference type="InterPro" id="IPR008906">
    <property type="entry name" value="HATC_C_dom"/>
</dbReference>
<feature type="non-terminal residue" evidence="7">
    <location>
        <position position="1"/>
    </location>
</feature>
<keyword evidence="4" id="KW-0862">Zinc</keyword>
<dbReference type="Proteomes" id="UP000054843">
    <property type="component" value="Unassembled WGS sequence"/>
</dbReference>
<comment type="caution">
    <text evidence="7">The sequence shown here is derived from an EMBL/GenBank/DDBJ whole genome shotgun (WGS) entry which is preliminary data.</text>
</comment>
<name>A0A0V1MUC1_9BILA</name>
<dbReference type="Pfam" id="PF05699">
    <property type="entry name" value="Dimer_Tnp_hAT"/>
    <property type="match status" value="1"/>
</dbReference>
<dbReference type="InterPro" id="IPR052035">
    <property type="entry name" value="ZnF_BED_domain_contain"/>
</dbReference>
<keyword evidence="2" id="KW-0479">Metal-binding</keyword>
<dbReference type="PANTHER" id="PTHR46481:SF10">
    <property type="entry name" value="ZINC FINGER BED DOMAIN-CONTAINING PROTEIN 39"/>
    <property type="match status" value="1"/>
</dbReference>
<keyword evidence="3" id="KW-0863">Zinc-finger</keyword>
<keyword evidence="8" id="KW-1185">Reference proteome</keyword>
<dbReference type="GO" id="GO:0008270">
    <property type="term" value="F:zinc ion binding"/>
    <property type="evidence" value="ECO:0007669"/>
    <property type="project" value="UniProtKB-KW"/>
</dbReference>
<evidence type="ECO:0000256" key="4">
    <source>
        <dbReference type="ARBA" id="ARBA00022833"/>
    </source>
</evidence>
<evidence type="ECO:0000259" key="6">
    <source>
        <dbReference type="Pfam" id="PF05699"/>
    </source>
</evidence>
<organism evidence="7 8">
    <name type="scientific">Trichinella papuae</name>
    <dbReference type="NCBI Taxonomy" id="268474"/>
    <lineage>
        <taxon>Eukaryota</taxon>
        <taxon>Metazoa</taxon>
        <taxon>Ecdysozoa</taxon>
        <taxon>Nematoda</taxon>
        <taxon>Enoplea</taxon>
        <taxon>Dorylaimia</taxon>
        <taxon>Trichinellida</taxon>
        <taxon>Trichinellidae</taxon>
        <taxon>Trichinella</taxon>
    </lineage>
</organism>
<dbReference type="GO" id="GO:0046983">
    <property type="term" value="F:protein dimerization activity"/>
    <property type="evidence" value="ECO:0007669"/>
    <property type="project" value="InterPro"/>
</dbReference>
<dbReference type="STRING" id="268474.A0A0V1MUC1"/>
<protein>
    <recommendedName>
        <fullName evidence="6">HAT C-terminal dimerisation domain-containing protein</fullName>
    </recommendedName>
</protein>
<keyword evidence="5" id="KW-0539">Nucleus</keyword>
<feature type="domain" description="HAT C-terminal dimerisation" evidence="6">
    <location>
        <begin position="354"/>
        <end position="402"/>
    </location>
</feature>
<dbReference type="GO" id="GO:0005634">
    <property type="term" value="C:nucleus"/>
    <property type="evidence" value="ECO:0007669"/>
    <property type="project" value="UniProtKB-SubCell"/>
</dbReference>
<evidence type="ECO:0000256" key="3">
    <source>
        <dbReference type="ARBA" id="ARBA00022771"/>
    </source>
</evidence>
<dbReference type="AlphaFoldDB" id="A0A0V1MUC1"/>
<comment type="subcellular location">
    <subcellularLocation>
        <location evidence="1">Nucleus</location>
    </subcellularLocation>
</comment>
<evidence type="ECO:0000256" key="2">
    <source>
        <dbReference type="ARBA" id="ARBA00022723"/>
    </source>
</evidence>